<organism evidence="5 6">
    <name type="scientific">Hymenobacter roseosalivarius DSM 11622</name>
    <dbReference type="NCBI Taxonomy" id="645990"/>
    <lineage>
        <taxon>Bacteria</taxon>
        <taxon>Pseudomonadati</taxon>
        <taxon>Bacteroidota</taxon>
        <taxon>Cytophagia</taxon>
        <taxon>Cytophagales</taxon>
        <taxon>Hymenobacteraceae</taxon>
        <taxon>Hymenobacter</taxon>
    </lineage>
</organism>
<dbReference type="OrthoDB" id="9796839at2"/>
<dbReference type="STRING" id="645990.SAMN00120144_4147"/>
<accession>A0A1W1W090</accession>
<feature type="domain" description="Phospholipid/glycerol acyltransferase" evidence="4">
    <location>
        <begin position="38"/>
        <end position="148"/>
    </location>
</feature>
<dbReference type="EMBL" id="FWWW01000088">
    <property type="protein sequence ID" value="SMB98923.1"/>
    <property type="molecule type" value="Genomic_DNA"/>
</dbReference>
<name>A0A1W1W090_9BACT</name>
<dbReference type="GO" id="GO:0003841">
    <property type="term" value="F:1-acylglycerol-3-phosphate O-acyltransferase activity"/>
    <property type="evidence" value="ECO:0007669"/>
    <property type="project" value="TreeGrafter"/>
</dbReference>
<keyword evidence="3 5" id="KW-0012">Acyltransferase</keyword>
<evidence type="ECO:0000256" key="2">
    <source>
        <dbReference type="ARBA" id="ARBA00022679"/>
    </source>
</evidence>
<comment type="pathway">
    <text evidence="1">Lipid metabolism.</text>
</comment>
<evidence type="ECO:0000259" key="4">
    <source>
        <dbReference type="SMART" id="SM00563"/>
    </source>
</evidence>
<sequence length="191" mass="22078">MPRASTTPFFWYYFSKFWFWITGWKLVSRVPPGIPKSIMIAAPHTSNWDLIYARGSFFLMNAPIRFTVKKEWVDNPVVGWLIRSLGALAVDRSRNNSLVEGMVQLFQEREELVIMITPEGTRQYQPRWRKGFYHAALGANVPILLGFLDYKNKESGVGGPIYPTGDYETDLEQIQAFYRTKTGKFPEKGVR</sequence>
<gene>
    <name evidence="5" type="ORF">SAMN00120144_4147</name>
</gene>
<reference evidence="5 6" key="1">
    <citation type="submission" date="2017-04" db="EMBL/GenBank/DDBJ databases">
        <authorList>
            <person name="Afonso C.L."/>
            <person name="Miller P.J."/>
            <person name="Scott M.A."/>
            <person name="Spackman E."/>
            <person name="Goraichik I."/>
            <person name="Dimitrov K.M."/>
            <person name="Suarez D.L."/>
            <person name="Swayne D.E."/>
        </authorList>
    </citation>
    <scope>NUCLEOTIDE SEQUENCE [LARGE SCALE GENOMIC DNA]</scope>
    <source>
        <strain evidence="5 6">DSM 11622</strain>
    </source>
</reference>
<dbReference type="Proteomes" id="UP000192266">
    <property type="component" value="Unassembled WGS sequence"/>
</dbReference>
<dbReference type="PANTHER" id="PTHR10434:SF9">
    <property type="entry name" value="PHOSPHOLIPID_GLYCEROL ACYLTRANSFERASE DOMAIN-CONTAINING PROTEIN"/>
    <property type="match status" value="1"/>
</dbReference>
<evidence type="ECO:0000313" key="6">
    <source>
        <dbReference type="Proteomes" id="UP000192266"/>
    </source>
</evidence>
<proteinExistence type="predicted"/>
<evidence type="ECO:0000313" key="5">
    <source>
        <dbReference type="EMBL" id="SMB98923.1"/>
    </source>
</evidence>
<keyword evidence="2 5" id="KW-0808">Transferase</keyword>
<protein>
    <submittedName>
        <fullName evidence="5">Phospholipid/glycerol acyltransferase</fullName>
    </submittedName>
</protein>
<dbReference type="InterPro" id="IPR002123">
    <property type="entry name" value="Plipid/glycerol_acylTrfase"/>
</dbReference>
<dbReference type="PANTHER" id="PTHR10434">
    <property type="entry name" value="1-ACYL-SN-GLYCEROL-3-PHOSPHATE ACYLTRANSFERASE"/>
    <property type="match status" value="1"/>
</dbReference>
<dbReference type="AlphaFoldDB" id="A0A1W1W090"/>
<dbReference type="Pfam" id="PF01553">
    <property type="entry name" value="Acyltransferase"/>
    <property type="match status" value="1"/>
</dbReference>
<dbReference type="GO" id="GO:0006654">
    <property type="term" value="P:phosphatidic acid biosynthetic process"/>
    <property type="evidence" value="ECO:0007669"/>
    <property type="project" value="TreeGrafter"/>
</dbReference>
<dbReference type="SUPFAM" id="SSF69593">
    <property type="entry name" value="Glycerol-3-phosphate (1)-acyltransferase"/>
    <property type="match status" value="1"/>
</dbReference>
<keyword evidence="6" id="KW-1185">Reference proteome</keyword>
<evidence type="ECO:0000256" key="1">
    <source>
        <dbReference type="ARBA" id="ARBA00005189"/>
    </source>
</evidence>
<dbReference type="RefSeq" id="WP_084447038.1">
    <property type="nucleotide sequence ID" value="NZ_FWWW01000088.1"/>
</dbReference>
<evidence type="ECO:0000256" key="3">
    <source>
        <dbReference type="ARBA" id="ARBA00023315"/>
    </source>
</evidence>
<dbReference type="SMART" id="SM00563">
    <property type="entry name" value="PlsC"/>
    <property type="match status" value="1"/>
</dbReference>